<feature type="transmembrane region" description="Helical" evidence="1">
    <location>
        <begin position="136"/>
        <end position="160"/>
    </location>
</feature>
<dbReference type="RefSeq" id="WP_050608188.1">
    <property type="nucleotide sequence ID" value="NZ_CABKUB010000006.1"/>
</dbReference>
<reference evidence="2 3" key="1">
    <citation type="submission" date="2019-04" db="EMBL/GenBank/DDBJ databases">
        <title>Genome sequencing of Clostridium botulinum Groups I-IV and Clostridium butyricum.</title>
        <authorList>
            <person name="Brunt J."/>
            <person name="Van Vliet A.H.M."/>
            <person name="Stringer S.C."/>
            <person name="Carter A.T."/>
            <person name="Peck M.W."/>
        </authorList>
    </citation>
    <scope>NUCLEOTIDE SEQUENCE [LARGE SCALE GENOMIC DNA]</scope>
    <source>
        <strain evidence="2 3">IFR 18/094</strain>
    </source>
</reference>
<dbReference type="PANTHER" id="PTHR37305">
    <property type="entry name" value="INTEGRAL MEMBRANE PROTEIN-RELATED"/>
    <property type="match status" value="1"/>
</dbReference>
<dbReference type="PANTHER" id="PTHR37305:SF1">
    <property type="entry name" value="MEMBRANE PROTEIN"/>
    <property type="match status" value="1"/>
</dbReference>
<accession>A0A6M0RA79</accession>
<feature type="transmembrane region" description="Helical" evidence="1">
    <location>
        <begin position="18"/>
        <end position="35"/>
    </location>
</feature>
<dbReference type="AlphaFoldDB" id="A0A6M0RA79"/>
<name>A0A6M0RA79_9CLOT</name>
<feature type="transmembrane region" description="Helical" evidence="1">
    <location>
        <begin position="218"/>
        <end position="240"/>
    </location>
</feature>
<keyword evidence="1" id="KW-0812">Transmembrane</keyword>
<dbReference type="EMBL" id="SXDP01000005">
    <property type="protein sequence ID" value="NEZ47132.1"/>
    <property type="molecule type" value="Genomic_DNA"/>
</dbReference>
<feature type="transmembrane region" description="Helical" evidence="1">
    <location>
        <begin position="167"/>
        <end position="186"/>
    </location>
</feature>
<evidence type="ECO:0000256" key="1">
    <source>
        <dbReference type="SAM" id="Phobius"/>
    </source>
</evidence>
<feature type="transmembrane region" description="Helical" evidence="1">
    <location>
        <begin position="47"/>
        <end position="73"/>
    </location>
</feature>
<feature type="transmembrane region" description="Helical" evidence="1">
    <location>
        <begin position="100"/>
        <end position="124"/>
    </location>
</feature>
<comment type="caution">
    <text evidence="2">The sequence shown here is derived from an EMBL/GenBank/DDBJ whole genome shotgun (WGS) entry which is preliminary data.</text>
</comment>
<proteinExistence type="predicted"/>
<dbReference type="OrthoDB" id="1701857at2"/>
<evidence type="ECO:0000313" key="2">
    <source>
        <dbReference type="EMBL" id="NEZ47132.1"/>
    </source>
</evidence>
<sequence length="246" mass="27982">MLNLLKAECYKLKKSKMLYFFIALTILQLGVIYIFSPNLKSKQGEEALSYIFLMQGSLGNNILVGIFAVDFIVTEFTSGYIKNLISYGHKRKDIFLSKSIAYYIGVLAIQFSSILIMILLDILINGNSKFIYFNSLASLVVKLLIILLIYISLASIIVLAAFLSKNYITIGIVIALDFLNRVLNVINVQKPYLNYIFNKLIFFQINVVSIDKVTYNQYFQAIIIALVTLIINTLLTNYIFNKSDIK</sequence>
<organism evidence="2 3">
    <name type="scientific">Clostridium niameyense</name>
    <dbReference type="NCBI Taxonomy" id="1622073"/>
    <lineage>
        <taxon>Bacteria</taxon>
        <taxon>Bacillati</taxon>
        <taxon>Bacillota</taxon>
        <taxon>Clostridia</taxon>
        <taxon>Eubacteriales</taxon>
        <taxon>Clostridiaceae</taxon>
        <taxon>Clostridium</taxon>
    </lineage>
</organism>
<keyword evidence="1" id="KW-1133">Transmembrane helix</keyword>
<keyword evidence="1" id="KW-0472">Membrane</keyword>
<dbReference type="Proteomes" id="UP000473885">
    <property type="component" value="Unassembled WGS sequence"/>
</dbReference>
<dbReference type="Pfam" id="PF12730">
    <property type="entry name" value="ABC2_membrane_4"/>
    <property type="match status" value="1"/>
</dbReference>
<gene>
    <name evidence="2" type="ORF">FDF74_07905</name>
</gene>
<keyword evidence="3" id="KW-1185">Reference proteome</keyword>
<protein>
    <submittedName>
        <fullName evidence="2">ABC transporter permease</fullName>
    </submittedName>
</protein>
<evidence type="ECO:0000313" key="3">
    <source>
        <dbReference type="Proteomes" id="UP000473885"/>
    </source>
</evidence>